<name>A0ABZ2C087_9PROT</name>
<evidence type="ECO:0000256" key="1">
    <source>
        <dbReference type="ARBA" id="ARBA00001561"/>
    </source>
</evidence>
<dbReference type="SUPFAM" id="SSF47090">
    <property type="entry name" value="PGBD-like"/>
    <property type="match status" value="1"/>
</dbReference>
<dbReference type="InterPro" id="IPR036366">
    <property type="entry name" value="PGBDSf"/>
</dbReference>
<comment type="similarity">
    <text evidence="2">Belongs to the N-acetylmuramoyl-L-alanine amidase 2 family.</text>
</comment>
<dbReference type="InterPro" id="IPR036505">
    <property type="entry name" value="Amidase/PGRP_sf"/>
</dbReference>
<dbReference type="Gene3D" id="1.10.101.10">
    <property type="entry name" value="PGBD-like superfamily/PGBD"/>
    <property type="match status" value="1"/>
</dbReference>
<keyword evidence="5" id="KW-0961">Cell wall biogenesis/degradation</keyword>
<dbReference type="InterPro" id="IPR051206">
    <property type="entry name" value="NAMLAA_amidase_2"/>
</dbReference>
<evidence type="ECO:0000256" key="5">
    <source>
        <dbReference type="ARBA" id="ARBA00023316"/>
    </source>
</evidence>
<dbReference type="EMBL" id="CP133270">
    <property type="protein sequence ID" value="WVX65874.1"/>
    <property type="molecule type" value="Genomic_DNA"/>
</dbReference>
<dbReference type="InterPro" id="IPR002502">
    <property type="entry name" value="Amidase_domain"/>
</dbReference>
<dbReference type="Pfam" id="PF01510">
    <property type="entry name" value="Amidase_2"/>
    <property type="match status" value="1"/>
</dbReference>
<evidence type="ECO:0000256" key="3">
    <source>
        <dbReference type="ARBA" id="ARBA00011901"/>
    </source>
</evidence>
<accession>A0ABZ2C087</accession>
<gene>
    <name evidence="7" type="ORF">Bealeia1_00040</name>
</gene>
<comment type="catalytic activity">
    <reaction evidence="1">
        <text>Hydrolyzes the link between N-acetylmuramoyl residues and L-amino acid residues in certain cell-wall glycopeptides.</text>
        <dbReference type="EC" id="3.5.1.28"/>
    </reaction>
</comment>
<evidence type="ECO:0000313" key="8">
    <source>
        <dbReference type="Proteomes" id="UP001330434"/>
    </source>
</evidence>
<keyword evidence="8" id="KW-1185">Reference proteome</keyword>
<dbReference type="SUPFAM" id="SSF55846">
    <property type="entry name" value="N-acetylmuramoyl-L-alanine amidase-like"/>
    <property type="match status" value="1"/>
</dbReference>
<dbReference type="Proteomes" id="UP001330434">
    <property type="component" value="Chromosome"/>
</dbReference>
<keyword evidence="4" id="KW-0378">Hydrolase</keyword>
<organism evidence="7 8">
    <name type="scientific">Candidatus Bealeia paramacronuclearis</name>
    <dbReference type="NCBI Taxonomy" id="1921001"/>
    <lineage>
        <taxon>Bacteria</taxon>
        <taxon>Pseudomonadati</taxon>
        <taxon>Pseudomonadota</taxon>
        <taxon>Alphaproteobacteria</taxon>
        <taxon>Holosporales</taxon>
        <taxon>Holosporaceae</taxon>
        <taxon>Candidatus Bealeia</taxon>
    </lineage>
</organism>
<evidence type="ECO:0000256" key="4">
    <source>
        <dbReference type="ARBA" id="ARBA00022801"/>
    </source>
</evidence>
<reference evidence="7 8" key="1">
    <citation type="journal article" date="2024" name="Environ. Microbiol.">
        <title>Novel evolutionary insights on the interactions of the Holosporales (Alphaproteobacteria) with eukaryotic hosts from comparative genomics.</title>
        <authorList>
            <person name="Giovannini M."/>
            <person name="Petroni G."/>
            <person name="Castelli M."/>
        </authorList>
    </citation>
    <scope>NUCLEOTIDE SEQUENCE [LARGE SCALE GENOMIC DNA]</scope>
    <source>
        <strain evidence="7 8">US_Bl 15I1</strain>
    </source>
</reference>
<evidence type="ECO:0000259" key="6">
    <source>
        <dbReference type="SMART" id="SM00644"/>
    </source>
</evidence>
<dbReference type="PANTHER" id="PTHR30417:SF1">
    <property type="entry name" value="N-ACETYLMURAMOYL-L-ALANINE AMIDASE AMID"/>
    <property type="match status" value="1"/>
</dbReference>
<evidence type="ECO:0000256" key="2">
    <source>
        <dbReference type="ARBA" id="ARBA00007553"/>
    </source>
</evidence>
<evidence type="ECO:0000313" key="7">
    <source>
        <dbReference type="EMBL" id="WVX65874.1"/>
    </source>
</evidence>
<dbReference type="RefSeq" id="WP_331256443.1">
    <property type="nucleotide sequence ID" value="NZ_CP133270.1"/>
</dbReference>
<proteinExistence type="inferred from homology"/>
<feature type="domain" description="N-acetylmuramoyl-L-alanine amidase" evidence="6">
    <location>
        <begin position="8"/>
        <end position="148"/>
    </location>
</feature>
<dbReference type="PANTHER" id="PTHR30417">
    <property type="entry name" value="N-ACETYLMURAMOYL-L-ALANINE AMIDASE AMID"/>
    <property type="match status" value="1"/>
</dbReference>
<sequence length="228" mass="26072">MDLKSVYSPNFNERIAGSKIEWIIVHYTDTPSIAASLSILTNLEAQVSSHYLVDETGEIYQLVDEEKRAWHAGPDGASYWRGRKSLNSHSIGIEIQNPGHSHGYREFSKPQIEAVLNLCKDIQLRHKLGQDCLWGHSDISPQRKQDPGHLFPWKDFAKEGLGIWPEIDLGDLSGENEKEILQKIGYNPDFPNESIIAFQRHFRPNNFDGILDEETRYLMEVVVRQCEG</sequence>
<dbReference type="Gene3D" id="3.40.80.10">
    <property type="entry name" value="Peptidoglycan recognition protein-like"/>
    <property type="match status" value="1"/>
</dbReference>
<protein>
    <recommendedName>
        <fullName evidence="3">N-acetylmuramoyl-L-alanine amidase</fullName>
        <ecNumber evidence="3">3.5.1.28</ecNumber>
    </recommendedName>
</protein>
<dbReference type="CDD" id="cd06583">
    <property type="entry name" value="PGRP"/>
    <property type="match status" value="1"/>
</dbReference>
<dbReference type="EC" id="3.5.1.28" evidence="3"/>
<dbReference type="InterPro" id="IPR036365">
    <property type="entry name" value="PGBD-like_sf"/>
</dbReference>
<dbReference type="SMART" id="SM00644">
    <property type="entry name" value="Ami_2"/>
    <property type="match status" value="1"/>
</dbReference>